<dbReference type="PANTHER" id="PTHR21072">
    <property type="entry name" value="GPI TRANSAMIDASE COMPONENT PIG-S"/>
    <property type="match status" value="1"/>
</dbReference>
<evidence type="ECO:0000256" key="9">
    <source>
        <dbReference type="ARBA" id="ARBA00023180"/>
    </source>
</evidence>
<gene>
    <name evidence="12" type="primary">LOC113515158</name>
</gene>
<proteinExistence type="inferred from homology"/>
<evidence type="ECO:0000313" key="11">
    <source>
        <dbReference type="Proteomes" id="UP001652740"/>
    </source>
</evidence>
<dbReference type="GeneID" id="113515158"/>
<keyword evidence="9" id="KW-0325">Glycoprotein</keyword>
<accession>A0ABM3MKY4</accession>
<reference evidence="12" key="1">
    <citation type="submission" date="2025-08" db="UniProtKB">
        <authorList>
            <consortium name="RefSeq"/>
        </authorList>
    </citation>
    <scope>IDENTIFICATION</scope>
    <source>
        <tissue evidence="12">Whole larvae</tissue>
    </source>
</reference>
<keyword evidence="5 10" id="KW-0812">Transmembrane</keyword>
<organism evidence="11 12">
    <name type="scientific">Galleria mellonella</name>
    <name type="common">Greater wax moth</name>
    <dbReference type="NCBI Taxonomy" id="7137"/>
    <lineage>
        <taxon>Eukaryota</taxon>
        <taxon>Metazoa</taxon>
        <taxon>Ecdysozoa</taxon>
        <taxon>Arthropoda</taxon>
        <taxon>Hexapoda</taxon>
        <taxon>Insecta</taxon>
        <taxon>Pterygota</taxon>
        <taxon>Neoptera</taxon>
        <taxon>Endopterygota</taxon>
        <taxon>Lepidoptera</taxon>
        <taxon>Glossata</taxon>
        <taxon>Ditrysia</taxon>
        <taxon>Pyraloidea</taxon>
        <taxon>Pyralidae</taxon>
        <taxon>Galleriinae</taxon>
        <taxon>Galleria</taxon>
    </lineage>
</organism>
<feature type="transmembrane region" description="Helical" evidence="10">
    <location>
        <begin position="494"/>
        <end position="519"/>
    </location>
</feature>
<dbReference type="InterPro" id="IPR019540">
    <property type="entry name" value="PtdIno-glycan_biosynth_class_S"/>
</dbReference>
<comment type="similarity">
    <text evidence="3">Belongs to the PIGS family.</text>
</comment>
<keyword evidence="6" id="KW-0256">Endoplasmic reticulum</keyword>
<evidence type="ECO:0000256" key="3">
    <source>
        <dbReference type="ARBA" id="ARBA00005316"/>
    </source>
</evidence>
<keyword evidence="4" id="KW-0337">GPI-anchor biosynthesis</keyword>
<evidence type="ECO:0000256" key="6">
    <source>
        <dbReference type="ARBA" id="ARBA00022824"/>
    </source>
</evidence>
<protein>
    <submittedName>
        <fullName evidence="12">GPI transamidase component PIG-S isoform X1</fullName>
    </submittedName>
</protein>
<dbReference type="Proteomes" id="UP001652740">
    <property type="component" value="Unplaced"/>
</dbReference>
<keyword evidence="7 10" id="KW-1133">Transmembrane helix</keyword>
<evidence type="ECO:0000256" key="4">
    <source>
        <dbReference type="ARBA" id="ARBA00022502"/>
    </source>
</evidence>
<name>A0ABM3MKY4_GALME</name>
<dbReference type="PANTHER" id="PTHR21072:SF13">
    <property type="entry name" value="GPI TRANSAMIDASE COMPONENT PIG-S"/>
    <property type="match status" value="1"/>
</dbReference>
<keyword evidence="8 10" id="KW-0472">Membrane</keyword>
<keyword evidence="11" id="KW-1185">Reference proteome</keyword>
<evidence type="ECO:0000256" key="1">
    <source>
        <dbReference type="ARBA" id="ARBA00004477"/>
    </source>
</evidence>
<dbReference type="RefSeq" id="XP_052751823.1">
    <property type="nucleotide sequence ID" value="XM_052895863.1"/>
</dbReference>
<dbReference type="Pfam" id="PF10510">
    <property type="entry name" value="PIG-S"/>
    <property type="match status" value="1"/>
</dbReference>
<evidence type="ECO:0000256" key="10">
    <source>
        <dbReference type="SAM" id="Phobius"/>
    </source>
</evidence>
<evidence type="ECO:0000256" key="5">
    <source>
        <dbReference type="ARBA" id="ARBA00022692"/>
    </source>
</evidence>
<comment type="pathway">
    <text evidence="2">Glycolipid biosynthesis; glycosylphosphatidylinositol-anchor biosynthesis.</text>
</comment>
<evidence type="ECO:0000256" key="7">
    <source>
        <dbReference type="ARBA" id="ARBA00022989"/>
    </source>
</evidence>
<evidence type="ECO:0000256" key="2">
    <source>
        <dbReference type="ARBA" id="ARBA00004687"/>
    </source>
</evidence>
<evidence type="ECO:0000256" key="8">
    <source>
        <dbReference type="ARBA" id="ARBA00023136"/>
    </source>
</evidence>
<comment type="subcellular location">
    <subcellularLocation>
        <location evidence="1">Endoplasmic reticulum membrane</location>
        <topology evidence="1">Multi-pass membrane protein</topology>
    </subcellularLocation>
</comment>
<evidence type="ECO:0000313" key="12">
    <source>
        <dbReference type="RefSeq" id="XP_052751823.1"/>
    </source>
</evidence>
<feature type="transmembrane region" description="Helical" evidence="10">
    <location>
        <begin position="16"/>
        <end position="35"/>
    </location>
</feature>
<sequence length="530" mass="59717">MTKMEPKSEVEESNRMWASASFVGVLIVIGLPLWWKTTEVYRVALPYDKINTFTTLSHAVTTELTVVANDDATADQIVDNIKKEFEESDVIKLNIKKFILPDGLRRTLDSVADDQEAVEEVAGAYDLKKHNTFYVVQRSQLYQDVWLSRERLAFFKDATASRTLVEVLRQWVYQTSVLEGGRLEKPDVARQTRFPPGEEYHVVLSVVHPKPDALAVEFHAEDAVEDYIGSFVDELSELHNFTLKSQWLYLLDFDFQAKEVKDTSEWGRHFAVRQERLQLMLTRLEERAAPQVSSRPTVNLALYLLPCHQAPLLIYDNNDKPIKSPVQAFMSPKWGGVVMYSPSAADCRAAEPTSSPDVRLIMGTFLAQLRTLLGIADTPSIEGAAAAALRSVRARRWELDALLRLRTLEQLAAAHAALASLAQLLGEISNIVINDEVGASINSAVKSIEAAEELLSKDLLAAYRLSLRAHIDAETAFMEPSLLALLYFPDDQKYAIYIPLFLPIMFPVILSLKNLLLWFRGKAVHKEKTE</sequence>